<evidence type="ECO:0008006" key="7">
    <source>
        <dbReference type="Google" id="ProtNLM"/>
    </source>
</evidence>
<proteinExistence type="predicted"/>
<dbReference type="RefSeq" id="WP_136775641.1">
    <property type="nucleotide sequence ID" value="NZ_SUPK01000001.1"/>
</dbReference>
<reference evidence="5 6" key="1">
    <citation type="submission" date="2019-04" db="EMBL/GenBank/DDBJ databases">
        <title>Cohnella sp. nov., isolated from soil.</title>
        <authorList>
            <person name="Kim W."/>
        </authorList>
    </citation>
    <scope>NUCLEOTIDE SEQUENCE [LARGE SCALE GENOMIC DNA]</scope>
    <source>
        <strain evidence="5 6">CAU 1483</strain>
    </source>
</reference>
<dbReference type="Proteomes" id="UP000309673">
    <property type="component" value="Unassembled WGS sequence"/>
</dbReference>
<dbReference type="Gene3D" id="3.30.457.10">
    <property type="entry name" value="Copper amine oxidase-like, N-terminal domain"/>
    <property type="match status" value="1"/>
</dbReference>
<dbReference type="PANTHER" id="PTHR43405:SF1">
    <property type="entry name" value="GLYCOSYL HYDROLASE DIGH"/>
    <property type="match status" value="1"/>
</dbReference>
<comment type="caution">
    <text evidence="5">The sequence shown here is derived from an EMBL/GenBank/DDBJ whole genome shotgun (WGS) entry which is preliminary data.</text>
</comment>
<feature type="signal peptide" evidence="2">
    <location>
        <begin position="1"/>
        <end position="26"/>
    </location>
</feature>
<dbReference type="SUPFAM" id="SSF55383">
    <property type="entry name" value="Copper amine oxidase, domain N"/>
    <property type="match status" value="1"/>
</dbReference>
<dbReference type="InterPro" id="IPR003790">
    <property type="entry name" value="GHL10"/>
</dbReference>
<dbReference type="PANTHER" id="PTHR43405">
    <property type="entry name" value="GLYCOSYL HYDROLASE DIGH"/>
    <property type="match status" value="1"/>
</dbReference>
<protein>
    <recommendedName>
        <fullName evidence="7">Family 10 glycosylhydrolase</fullName>
    </recommendedName>
</protein>
<dbReference type="InterPro" id="IPR052177">
    <property type="entry name" value="Divisome_Glycosyl_Hydrolase"/>
</dbReference>
<evidence type="ECO:0000256" key="2">
    <source>
        <dbReference type="SAM" id="SignalP"/>
    </source>
</evidence>
<feature type="domain" description="Glycosyl hydrolase-like 10" evidence="3">
    <location>
        <begin position="151"/>
        <end position="462"/>
    </location>
</feature>
<dbReference type="EMBL" id="SUPK01000001">
    <property type="protein sequence ID" value="TJY43920.1"/>
    <property type="molecule type" value="Genomic_DNA"/>
</dbReference>
<dbReference type="AlphaFoldDB" id="A0A4U0FGD2"/>
<gene>
    <name evidence="5" type="ORF">E5161_00495</name>
</gene>
<dbReference type="InterPro" id="IPR036582">
    <property type="entry name" value="Mao_N_sf"/>
</dbReference>
<feature type="chain" id="PRO_5020734926" description="Family 10 glycosylhydrolase" evidence="2">
    <location>
        <begin position="27"/>
        <end position="514"/>
    </location>
</feature>
<keyword evidence="1 2" id="KW-0732">Signal</keyword>
<dbReference type="Pfam" id="PF07833">
    <property type="entry name" value="Cu_amine_oxidN1"/>
    <property type="match status" value="1"/>
</dbReference>
<dbReference type="Gene3D" id="3.20.20.80">
    <property type="entry name" value="Glycosidases"/>
    <property type="match status" value="1"/>
</dbReference>
<dbReference type="OrthoDB" id="9794671at2"/>
<evidence type="ECO:0000313" key="6">
    <source>
        <dbReference type="Proteomes" id="UP000309673"/>
    </source>
</evidence>
<dbReference type="InterPro" id="IPR017853">
    <property type="entry name" value="GH"/>
</dbReference>
<dbReference type="InterPro" id="IPR012854">
    <property type="entry name" value="Cu_amine_oxidase-like_N"/>
</dbReference>
<evidence type="ECO:0000259" key="4">
    <source>
        <dbReference type="Pfam" id="PF07833"/>
    </source>
</evidence>
<keyword evidence="6" id="KW-1185">Reference proteome</keyword>
<dbReference type="Pfam" id="PF02638">
    <property type="entry name" value="GHL10"/>
    <property type="match status" value="1"/>
</dbReference>
<sequence>MTFRKWSLWFVAICFIFSFFSVSVHAQTSQVIRIYLDGIWLKGDVDPYIDPKVNLTMVPLRIVSEGLGAKVTWTPKSKMVTIQRSGTVITMIVGQKTVTVNGKKTSLQAPAVLKSSRVMVPLRFVSETLGLQVKWNAATKWIQMISKPGQEIKGAWVSTVFHLDWPSSQSYGQKEVQVQQYVTMLDELQSMGMNAVYVQVRPAADAFYPSAFAPWSKFLTGTQGQNPGYDPLAFMVEETHRRGMEFHAWFNPFRANTGSASETFDAKHVAVRHPEWMVTAAGGKMYINPGIPAARQEIIDAIMEVVRGYDVDGVHLDDYFYPSSGNFDDQSAFLAYNPKQIANLDDWRRDNINEFVRTLGQSIHAVKKEVKFGISPFGVWRNQSADPTGSATNAGITAYDDMHADVRTWIRNNWIDYIMPQIYWSFSYSNARYDVLVDWWAREVDGSNVKLYIGHAPYKLGTSEAGWQTADEIVRQLQYNETRPQVRGDVFFSAKDLRRNPLDIIKALKAYYKV</sequence>
<dbReference type="SUPFAM" id="SSF51445">
    <property type="entry name" value="(Trans)glycosidases"/>
    <property type="match status" value="1"/>
</dbReference>
<accession>A0A4U0FGD2</accession>
<feature type="domain" description="Copper amine oxidase-like N-terminal" evidence="4">
    <location>
        <begin position="36"/>
        <end position="141"/>
    </location>
</feature>
<evidence type="ECO:0000259" key="3">
    <source>
        <dbReference type="Pfam" id="PF02638"/>
    </source>
</evidence>
<name>A0A4U0FGD2_9BACL</name>
<organism evidence="5 6">
    <name type="scientific">Cohnella pontilimi</name>
    <dbReference type="NCBI Taxonomy" id="2564100"/>
    <lineage>
        <taxon>Bacteria</taxon>
        <taxon>Bacillati</taxon>
        <taxon>Bacillota</taxon>
        <taxon>Bacilli</taxon>
        <taxon>Bacillales</taxon>
        <taxon>Paenibacillaceae</taxon>
        <taxon>Cohnella</taxon>
    </lineage>
</organism>
<evidence type="ECO:0000313" key="5">
    <source>
        <dbReference type="EMBL" id="TJY43920.1"/>
    </source>
</evidence>
<evidence type="ECO:0000256" key="1">
    <source>
        <dbReference type="ARBA" id="ARBA00022729"/>
    </source>
</evidence>